<evidence type="ECO:0000256" key="1">
    <source>
        <dbReference type="SAM" id="MobiDB-lite"/>
    </source>
</evidence>
<sequence length="910" mass="101357">HPHEFVAYSSTITLPAEELGDRIVWGFRYAHTLIPGAMELTTSLLTANEPRREESQQLHDEEQCMNSKQDSSNGTSSPLGRDHPREADPTFVVISRGVYNRLQVLHRIQMDGISLDQIQRPKDTVARPWYSKVLRTVPLTEEARRSTNGCEDPNSHELISFLNWSGLRVTANSETTIHPSIHAINSSGGGYYAVFVRRQSFDCGKAIDPQLLTIQYPPAKFRRSRVRGTLHYGIKLKRRLAETNDLEGVIVNSNLVPPNLVQQTTGEDGISWCIVSPGQHKESVGWYTAFHSHSVDESRGSTNILNSSIAARVKRIPYSSLIEQTPIRKKKTEIEFAESSDQNHHASDQGSFKEQSRKLENVKKTKTSDHTSYQRAFNDRQAEARINGRGFTVVDKMVLDTKVKGTQHKPAIVMTAGNESFKMEAASELPKRDSTRLPPNRQGKDQLSCTIVSRPKFIPKLKLAKRSNGKFQILHLSRKRSCPLRPIGKLHRTPSLPSIVDSTVRREPEPTVANGNDQTATSLSPKRNDCALSANSKLGIHCGPLNLSTHNRLLEPDNRVSRKHVLADLSMESSCIHNFLDEKNGHLISNKQEMEQKPNPLLSYDTTDAHYQDADRAKPRDNVLPIPFLSPEHLIPLTMWTKLKNPLPAPELHAETGPKTCIPTFPTTMISTDDLTPPSPTNTNSRFSHPTPFHYTDAKVTIQSESSASAMYNQSNNDTLLDFRQPHTFDNIPKTVTMNQTQNVATCVSNPYALLTGVKRSMESTLLSATPGGICTSNPMHPFVQSINTPLPGLTLPVKSPIPYTIPEVTPPILCPNVIPTWPLIRAPCEPNRENFMSQTNSWDMASVPPIGVPDIGKPNGISAMFFFQPHVPPQPLYGCYPTGPGWIQSHDVNGTWPAVQPLPPVQFIT</sequence>
<dbReference type="AlphaFoldDB" id="A0A8E0VKN7"/>
<feature type="compositionally biased region" description="Polar residues" evidence="1">
    <location>
        <begin position="513"/>
        <end position="525"/>
    </location>
</feature>
<gene>
    <name evidence="2" type="ORF">FBUS_01939</name>
</gene>
<dbReference type="Proteomes" id="UP000728185">
    <property type="component" value="Unassembled WGS sequence"/>
</dbReference>
<feature type="region of interest" description="Disordered" evidence="1">
    <location>
        <begin position="337"/>
        <end position="381"/>
    </location>
</feature>
<feature type="non-terminal residue" evidence="2">
    <location>
        <position position="910"/>
    </location>
</feature>
<protein>
    <submittedName>
        <fullName evidence="2">Uncharacterized protein</fullName>
    </submittedName>
</protein>
<evidence type="ECO:0000313" key="2">
    <source>
        <dbReference type="EMBL" id="KAA0193644.1"/>
    </source>
</evidence>
<comment type="caution">
    <text evidence="2">The sequence shown here is derived from an EMBL/GenBank/DDBJ whole genome shotgun (WGS) entry which is preliminary data.</text>
</comment>
<accession>A0A8E0VKN7</accession>
<proteinExistence type="predicted"/>
<name>A0A8E0VKN7_9TREM</name>
<dbReference type="EMBL" id="LUCM01004897">
    <property type="protein sequence ID" value="KAA0193644.1"/>
    <property type="molecule type" value="Genomic_DNA"/>
</dbReference>
<keyword evidence="3" id="KW-1185">Reference proteome</keyword>
<feature type="compositionally biased region" description="Basic and acidic residues" evidence="1">
    <location>
        <begin position="49"/>
        <end position="62"/>
    </location>
</feature>
<feature type="compositionally biased region" description="Basic and acidic residues" evidence="1">
    <location>
        <begin position="354"/>
        <end position="369"/>
    </location>
</feature>
<organism evidence="2 3">
    <name type="scientific">Fasciolopsis buskii</name>
    <dbReference type="NCBI Taxonomy" id="27845"/>
    <lineage>
        <taxon>Eukaryota</taxon>
        <taxon>Metazoa</taxon>
        <taxon>Spiralia</taxon>
        <taxon>Lophotrochozoa</taxon>
        <taxon>Platyhelminthes</taxon>
        <taxon>Trematoda</taxon>
        <taxon>Digenea</taxon>
        <taxon>Plagiorchiida</taxon>
        <taxon>Echinostomata</taxon>
        <taxon>Echinostomatoidea</taxon>
        <taxon>Fasciolidae</taxon>
        <taxon>Fasciolopsis</taxon>
    </lineage>
</organism>
<dbReference type="OrthoDB" id="6263445at2759"/>
<feature type="region of interest" description="Disordered" evidence="1">
    <location>
        <begin position="507"/>
        <end position="527"/>
    </location>
</feature>
<feature type="compositionally biased region" description="Polar residues" evidence="1">
    <location>
        <begin position="64"/>
        <end position="78"/>
    </location>
</feature>
<feature type="region of interest" description="Disordered" evidence="1">
    <location>
        <begin position="49"/>
        <end position="87"/>
    </location>
</feature>
<evidence type="ECO:0000313" key="3">
    <source>
        <dbReference type="Proteomes" id="UP000728185"/>
    </source>
</evidence>
<reference evidence="2" key="1">
    <citation type="submission" date="2019-05" db="EMBL/GenBank/DDBJ databases">
        <title>Annotation for the trematode Fasciolopsis buski.</title>
        <authorList>
            <person name="Choi Y.-J."/>
        </authorList>
    </citation>
    <scope>NUCLEOTIDE SEQUENCE</scope>
    <source>
        <strain evidence="2">HT</strain>
        <tissue evidence="2">Whole worm</tissue>
    </source>
</reference>